<protein>
    <recommendedName>
        <fullName evidence="3">DUF5801 domain-containing protein</fullName>
    </recommendedName>
</protein>
<dbReference type="RefSeq" id="WP_308986891.1">
    <property type="nucleotide sequence ID" value="NZ_JARXIC010000110.1"/>
</dbReference>
<name>A0ABU1AQD8_9BACT</name>
<organism evidence="1 2">
    <name type="scientific">Thalassobacterium sedimentorum</name>
    <dbReference type="NCBI Taxonomy" id="3041258"/>
    <lineage>
        <taxon>Bacteria</taxon>
        <taxon>Pseudomonadati</taxon>
        <taxon>Verrucomicrobiota</taxon>
        <taxon>Opitutia</taxon>
        <taxon>Puniceicoccales</taxon>
        <taxon>Coraliomargaritaceae</taxon>
        <taxon>Thalassobacterium</taxon>
    </lineage>
</organism>
<dbReference type="Proteomes" id="UP001243717">
    <property type="component" value="Unassembled WGS sequence"/>
</dbReference>
<proteinExistence type="predicted"/>
<reference evidence="1 2" key="1">
    <citation type="submission" date="2023-04" db="EMBL/GenBank/DDBJ databases">
        <title>A novel bacteria isolated from coastal sediment.</title>
        <authorList>
            <person name="Liu X.-J."/>
            <person name="Du Z.-J."/>
        </authorList>
    </citation>
    <scope>NUCLEOTIDE SEQUENCE [LARGE SCALE GENOMIC DNA]</scope>
    <source>
        <strain evidence="1 2">SDUM461004</strain>
    </source>
</reference>
<evidence type="ECO:0008006" key="3">
    <source>
        <dbReference type="Google" id="ProtNLM"/>
    </source>
</evidence>
<dbReference type="EMBL" id="JARXIC010000110">
    <property type="protein sequence ID" value="MDQ8196458.1"/>
    <property type="molecule type" value="Genomic_DNA"/>
</dbReference>
<evidence type="ECO:0000313" key="1">
    <source>
        <dbReference type="EMBL" id="MDQ8196458.1"/>
    </source>
</evidence>
<comment type="caution">
    <text evidence="1">The sequence shown here is derived from an EMBL/GenBank/DDBJ whole genome shotgun (WGS) entry which is preliminary data.</text>
</comment>
<sequence length="264" mass="26592">IGADTLSIAINQADESGQVIDFSAAATDLTVATGPNEADAVIFDMDGADGALITASGNLTVAVYEFFQVSGGFALSKSEGTITLSDADATEVSVDQLTLGGSNVSAFAGLAGGTTDALGFALDELDFALGLFSDQSDATRSWTTLQATASRFEFVGVDGLSVAGSSLSVSINQASDDTEIADFSANPLAVQIGPSSSHDLDLDGSRGALLEVSGDVDIDVYGFVALTGGFAFVKSEATVPVYLNEATGDVAVELLTIGASDVSA</sequence>
<feature type="non-terminal residue" evidence="1">
    <location>
        <position position="264"/>
    </location>
</feature>
<gene>
    <name evidence="1" type="ORF">QEH59_18660</name>
</gene>
<feature type="non-terminal residue" evidence="1">
    <location>
        <position position="1"/>
    </location>
</feature>
<accession>A0ABU1AQD8</accession>
<evidence type="ECO:0000313" key="2">
    <source>
        <dbReference type="Proteomes" id="UP001243717"/>
    </source>
</evidence>
<keyword evidence="2" id="KW-1185">Reference proteome</keyword>